<sequence>MAPENKWFPNGPALVASYPNALQVHRCEFPPASEMALPAAFFDGQKAWAVFVFAGLADGERRARIESWKDGGLITISRESWRVAPQEKGRAPPKPPPAMHCGNAV</sequence>
<evidence type="ECO:0000313" key="2">
    <source>
        <dbReference type="EMBL" id="EEF24553.1"/>
    </source>
</evidence>
<gene>
    <name evidence="2" type="ORF">RCOM_1837390</name>
</gene>
<feature type="region of interest" description="Disordered" evidence="1">
    <location>
        <begin position="84"/>
        <end position="105"/>
    </location>
</feature>
<accession>B9THW2</accession>
<dbReference type="InParanoid" id="B9THW2"/>
<organism evidence="2 3">
    <name type="scientific">Ricinus communis</name>
    <name type="common">Castor bean</name>
    <dbReference type="NCBI Taxonomy" id="3988"/>
    <lineage>
        <taxon>Eukaryota</taxon>
        <taxon>Viridiplantae</taxon>
        <taxon>Streptophyta</taxon>
        <taxon>Embryophyta</taxon>
        <taxon>Tracheophyta</taxon>
        <taxon>Spermatophyta</taxon>
        <taxon>Magnoliopsida</taxon>
        <taxon>eudicotyledons</taxon>
        <taxon>Gunneridae</taxon>
        <taxon>Pentapetalae</taxon>
        <taxon>rosids</taxon>
        <taxon>fabids</taxon>
        <taxon>Malpighiales</taxon>
        <taxon>Euphorbiaceae</taxon>
        <taxon>Acalyphoideae</taxon>
        <taxon>Acalypheae</taxon>
        <taxon>Ricinus</taxon>
    </lineage>
</organism>
<proteinExistence type="predicted"/>
<dbReference type="AlphaFoldDB" id="B9THW2"/>
<reference evidence="3" key="1">
    <citation type="journal article" date="2010" name="Nat. Biotechnol.">
        <title>Draft genome sequence of the oilseed species Ricinus communis.</title>
        <authorList>
            <person name="Chan A.P."/>
            <person name="Crabtree J."/>
            <person name="Zhao Q."/>
            <person name="Lorenzi H."/>
            <person name="Orvis J."/>
            <person name="Puiu D."/>
            <person name="Melake-Berhan A."/>
            <person name="Jones K.M."/>
            <person name="Redman J."/>
            <person name="Chen G."/>
            <person name="Cahoon E.B."/>
            <person name="Gedil M."/>
            <person name="Stanke M."/>
            <person name="Haas B.J."/>
            <person name="Wortman J.R."/>
            <person name="Fraser-Liggett C.M."/>
            <person name="Ravel J."/>
            <person name="Rabinowicz P.D."/>
        </authorList>
    </citation>
    <scope>NUCLEOTIDE SEQUENCE [LARGE SCALE GENOMIC DNA]</scope>
    <source>
        <strain evidence="3">cv. Hale</strain>
    </source>
</reference>
<protein>
    <submittedName>
        <fullName evidence="2">Uncharacterized protein</fullName>
    </submittedName>
</protein>
<dbReference type="Proteomes" id="UP000008311">
    <property type="component" value="Unassembled WGS sequence"/>
</dbReference>
<name>B9THW2_RICCO</name>
<dbReference type="EMBL" id="EQ981940">
    <property type="protein sequence ID" value="EEF24553.1"/>
    <property type="molecule type" value="Genomic_DNA"/>
</dbReference>
<keyword evidence="3" id="KW-1185">Reference proteome</keyword>
<evidence type="ECO:0000313" key="3">
    <source>
        <dbReference type="Proteomes" id="UP000008311"/>
    </source>
</evidence>
<evidence type="ECO:0000256" key="1">
    <source>
        <dbReference type="SAM" id="MobiDB-lite"/>
    </source>
</evidence>